<sequence length="150" mass="17451">KVANTEVLKQAALPSVTTILCKRKRRHLGYVKQIDDSRICKQLLYVELVQASRPRWRLKLIFKGTSEDRAAWKTSGVNKGVKQLEEENILVLETKRQRKKDNPALPCSTFLAYRFCSKTCSSDIGRISHERSCRKSKNNRKMLVKRYQLK</sequence>
<gene>
    <name evidence="1" type="ORF">OCBIM_22020906mg</name>
</gene>
<dbReference type="EMBL" id="KQ418974">
    <property type="protein sequence ID" value="KOF85046.1"/>
    <property type="molecule type" value="Genomic_DNA"/>
</dbReference>
<feature type="non-terminal residue" evidence="1">
    <location>
        <position position="1"/>
    </location>
</feature>
<evidence type="ECO:0000313" key="1">
    <source>
        <dbReference type="EMBL" id="KOF85046.1"/>
    </source>
</evidence>
<protein>
    <submittedName>
        <fullName evidence="1">Uncharacterized protein</fullName>
    </submittedName>
</protein>
<reference evidence="1" key="1">
    <citation type="submission" date="2015-07" db="EMBL/GenBank/DDBJ databases">
        <title>MeaNS - Measles Nucleotide Surveillance Program.</title>
        <authorList>
            <person name="Tran T."/>
            <person name="Druce J."/>
        </authorList>
    </citation>
    <scope>NUCLEOTIDE SEQUENCE</scope>
    <source>
        <strain evidence="1">UCB-OBI-ISO-001</strain>
        <tissue evidence="1">Gonad</tissue>
    </source>
</reference>
<dbReference type="AlphaFoldDB" id="A0A0L8H6Y4"/>
<accession>A0A0L8H6Y4</accession>
<organism evidence="1">
    <name type="scientific">Octopus bimaculoides</name>
    <name type="common">California two-spotted octopus</name>
    <dbReference type="NCBI Taxonomy" id="37653"/>
    <lineage>
        <taxon>Eukaryota</taxon>
        <taxon>Metazoa</taxon>
        <taxon>Spiralia</taxon>
        <taxon>Lophotrochozoa</taxon>
        <taxon>Mollusca</taxon>
        <taxon>Cephalopoda</taxon>
        <taxon>Coleoidea</taxon>
        <taxon>Octopodiformes</taxon>
        <taxon>Octopoda</taxon>
        <taxon>Incirrata</taxon>
        <taxon>Octopodidae</taxon>
        <taxon>Octopus</taxon>
    </lineage>
</organism>
<proteinExistence type="predicted"/>
<name>A0A0L8H6Y4_OCTBM</name>